<name>A0ABP0XG82_9BRYO</name>
<dbReference type="EMBL" id="OZ020103">
    <property type="protein sequence ID" value="CAK9278105.1"/>
    <property type="molecule type" value="Genomic_DNA"/>
</dbReference>
<evidence type="ECO:0000313" key="2">
    <source>
        <dbReference type="Proteomes" id="UP001497444"/>
    </source>
</evidence>
<evidence type="ECO:0000313" key="1">
    <source>
        <dbReference type="EMBL" id="CAK9278105.1"/>
    </source>
</evidence>
<dbReference type="Proteomes" id="UP001497444">
    <property type="component" value="Chromosome 8"/>
</dbReference>
<keyword evidence="2" id="KW-1185">Reference proteome</keyword>
<accession>A0ABP0XG82</accession>
<sequence>MMMGTMKSVKAMLNHMRDNSDHISRASSLPSEESTDPNRQIISPKEATGISALRDIAKGLKTVLNSSGFKRAAHEAQCNVPKSSKIWAIAFCNKCGRSFLSAPSI</sequence>
<reference evidence="1" key="1">
    <citation type="submission" date="2024-02" db="EMBL/GenBank/DDBJ databases">
        <authorList>
            <consortium name="ELIXIR-Norway"/>
            <consortium name="Elixir Norway"/>
        </authorList>
    </citation>
    <scope>NUCLEOTIDE SEQUENCE</scope>
</reference>
<proteinExistence type="predicted"/>
<organism evidence="1 2">
    <name type="scientific">Sphagnum jensenii</name>
    <dbReference type="NCBI Taxonomy" id="128206"/>
    <lineage>
        <taxon>Eukaryota</taxon>
        <taxon>Viridiplantae</taxon>
        <taxon>Streptophyta</taxon>
        <taxon>Embryophyta</taxon>
        <taxon>Bryophyta</taxon>
        <taxon>Sphagnophytina</taxon>
        <taxon>Sphagnopsida</taxon>
        <taxon>Sphagnales</taxon>
        <taxon>Sphagnaceae</taxon>
        <taxon>Sphagnum</taxon>
    </lineage>
</organism>
<gene>
    <name evidence="1" type="ORF">CSSPJE1EN1_LOCUS23583</name>
</gene>
<protein>
    <submittedName>
        <fullName evidence="1">Uncharacterized protein</fullName>
    </submittedName>
</protein>